<dbReference type="AlphaFoldDB" id="A0A974CDK1"/>
<dbReference type="SMART" id="SM01265">
    <property type="entry name" value="Mab-21"/>
    <property type="match status" value="1"/>
</dbReference>
<sequence>MQFGIFKVCLVVVTAIVNHPLLFPNENTTLPATDEQMIQKMKDREESLKAEQMHLEQMFSSTVMKEKMEEGEDSDKTDASADEPPWDFWSALSMVIFLMIEIWRQDFQEGNAQAPSKEEDDLPFLGNNCQGVSLPNKAVLAIFYEQYIRVTTHDAVRTREFVEGFADDLLEALRSSCNRDEDMEVEDSMCIGSMYENWRVKKPLTCDLIVPFSPPEPYQFRCQPWIFSPSISPEKQGCGMIQVIGPDDLSRGCVCDRTKLGEDMLCLLHNPTSNKTKAIRDIDLLCSKETDFLDTNQVMKWFQSAVTKAWGKISHKYDFDLAFSQLDTPGALRVKFRSGKIINFNITPVVQFEDSDLYFLSHFSSSSRPHDSNIQWVLSFAVYEKRFLKDIAKKLPVNSCHLSCLQIVSFLHSKQCHITGSSGLTTYHLKTVLLHLLLSRPFSDWDVVMLEERLRDMFVMLEKCLLEKKLYHFMVGNPKLPGSVNIPESFHFAEPLNLFRSFVLNRDLYQKTLVMFYEMLKNATVLINEYSLRLPSSSLNKLEHVLFHHLHFRNGLLALGANIASLATRFFSA</sequence>
<dbReference type="Proteomes" id="UP000694892">
    <property type="component" value="Chromosome 7L"/>
</dbReference>
<accession>A0A974CDK1</accession>
<comment type="subcellular location">
    <subcellularLocation>
        <location evidence="2">Cell membrane</location>
        <topology evidence="2">Single-pass type I membrane protein</topology>
    </subcellularLocation>
    <subcellularLocation>
        <location evidence="3">Nucleus outer membrane</location>
        <topology evidence="3">Single-pass type I membrane protein</topology>
    </subcellularLocation>
</comment>
<keyword evidence="7" id="KW-0812">Transmembrane</keyword>
<dbReference type="Gene3D" id="3.30.460.90">
    <property type="match status" value="1"/>
</dbReference>
<dbReference type="Gene3D" id="1.10.1410.40">
    <property type="match status" value="1"/>
</dbReference>
<dbReference type="InterPro" id="IPR046906">
    <property type="entry name" value="Mab-21_HhH/H2TH-like"/>
</dbReference>
<keyword evidence="9" id="KW-1133">Transmembrane helix</keyword>
<keyword evidence="11" id="KW-0472">Membrane</keyword>
<evidence type="ECO:0000256" key="8">
    <source>
        <dbReference type="ARBA" id="ARBA00022729"/>
    </source>
</evidence>
<reference evidence="17" key="1">
    <citation type="journal article" date="2016" name="Nature">
        <title>Genome evolution in the allotetraploid frog Xenopus laevis.</title>
        <authorList>
            <person name="Session A.M."/>
            <person name="Uno Y."/>
            <person name="Kwon T."/>
            <person name="Chapman J.A."/>
            <person name="Toyoda A."/>
            <person name="Takahashi S."/>
            <person name="Fukui A."/>
            <person name="Hikosaka A."/>
            <person name="Suzuki A."/>
            <person name="Kondo M."/>
            <person name="van Heeringen S.J."/>
            <person name="Quigley I."/>
            <person name="Heinz S."/>
            <person name="Ogino H."/>
            <person name="Ochi H."/>
            <person name="Hellsten U."/>
            <person name="Lyons J.B."/>
            <person name="Simakov O."/>
            <person name="Putnam N."/>
            <person name="Stites J."/>
            <person name="Kuroki Y."/>
            <person name="Tanaka T."/>
            <person name="Michiue T."/>
            <person name="Watanabe M."/>
            <person name="Bogdanovic O."/>
            <person name="Lister R."/>
            <person name="Georgiou G."/>
            <person name="Paranjpe S.S."/>
            <person name="van Kruijsbergen I."/>
            <person name="Shu S."/>
            <person name="Carlson J."/>
            <person name="Kinoshita T."/>
            <person name="Ohta Y."/>
            <person name="Mawaribuchi S."/>
            <person name="Jenkins J."/>
            <person name="Grimwood J."/>
            <person name="Schmutz J."/>
            <person name="Mitros T."/>
            <person name="Mozaffari S.V."/>
            <person name="Suzuki Y."/>
            <person name="Haramoto Y."/>
            <person name="Yamamoto T.S."/>
            <person name="Takagi C."/>
            <person name="Heald R."/>
            <person name="Miller K."/>
            <person name="Haudenschild C."/>
            <person name="Kitzman J."/>
            <person name="Nakayama T."/>
            <person name="Izutsu Y."/>
            <person name="Robert J."/>
            <person name="Fortriede J."/>
            <person name="Burns K."/>
            <person name="Lotay V."/>
            <person name="Karimi K."/>
            <person name="Yasuoka Y."/>
            <person name="Dichmann D.S."/>
            <person name="Flajnik M.F."/>
            <person name="Houston D.W."/>
            <person name="Shendure J."/>
            <person name="DuPasquier L."/>
            <person name="Vize P.D."/>
            <person name="Zorn A.M."/>
            <person name="Ito M."/>
            <person name="Marcotte E.M."/>
            <person name="Wallingford J.B."/>
            <person name="Ito Y."/>
            <person name="Asashima M."/>
            <person name="Ueno N."/>
            <person name="Matsuda Y."/>
            <person name="Veenstra G.J."/>
            <person name="Fujiyama A."/>
            <person name="Harland R.M."/>
            <person name="Taira M."/>
            <person name="Rokhsar D.S."/>
        </authorList>
    </citation>
    <scope>NUCLEOTIDE SEQUENCE [LARGE SCALE GENOMIC DNA]</scope>
    <source>
        <strain evidence="17">J</strain>
    </source>
</reference>
<comment type="similarity">
    <text evidence="4">Belongs to the ITPRIP family.</text>
</comment>
<keyword evidence="6" id="KW-1003">Cell membrane</keyword>
<dbReference type="GO" id="GO:0005640">
    <property type="term" value="C:nuclear outer membrane"/>
    <property type="evidence" value="ECO:0007669"/>
    <property type="project" value="UniProtKB-SubCell"/>
</dbReference>
<dbReference type="EMBL" id="CM004478">
    <property type="protein sequence ID" value="OCT71230.1"/>
    <property type="molecule type" value="Genomic_DNA"/>
</dbReference>
<evidence type="ECO:0000256" key="10">
    <source>
        <dbReference type="ARBA" id="ARBA00023054"/>
    </source>
</evidence>
<evidence type="ECO:0000256" key="1">
    <source>
        <dbReference type="ARBA" id="ARBA00003856"/>
    </source>
</evidence>
<evidence type="ECO:0000256" key="12">
    <source>
        <dbReference type="ARBA" id="ARBA00023180"/>
    </source>
</evidence>
<dbReference type="PANTHER" id="PTHR10656">
    <property type="entry name" value="CELL FATE DETERMINING PROTEIN MAB21-RELATED"/>
    <property type="match status" value="1"/>
</dbReference>
<evidence type="ECO:0000256" key="4">
    <source>
        <dbReference type="ARBA" id="ARBA00005554"/>
    </source>
</evidence>
<organism evidence="16 17">
    <name type="scientific">Xenopus laevis</name>
    <name type="common">African clawed frog</name>
    <dbReference type="NCBI Taxonomy" id="8355"/>
    <lineage>
        <taxon>Eukaryota</taxon>
        <taxon>Metazoa</taxon>
        <taxon>Chordata</taxon>
        <taxon>Craniata</taxon>
        <taxon>Vertebrata</taxon>
        <taxon>Euteleostomi</taxon>
        <taxon>Amphibia</taxon>
        <taxon>Batrachia</taxon>
        <taxon>Anura</taxon>
        <taxon>Pipoidea</taxon>
        <taxon>Pipidae</taxon>
        <taxon>Xenopodinae</taxon>
        <taxon>Xenopus</taxon>
        <taxon>Xenopus</taxon>
    </lineage>
</organism>
<dbReference type="PANTHER" id="PTHR10656:SF8">
    <property type="entry name" value="INOSITOL 1,4,5-TRISPHOSPHATE RECEPTOR-INTERACTING PROTEIN"/>
    <property type="match status" value="1"/>
</dbReference>
<evidence type="ECO:0000256" key="7">
    <source>
        <dbReference type="ARBA" id="ARBA00022692"/>
    </source>
</evidence>
<dbReference type="PRINTS" id="PR02107">
    <property type="entry name" value="INOS145TPRIP"/>
</dbReference>
<evidence type="ECO:0000256" key="11">
    <source>
        <dbReference type="ARBA" id="ARBA00023136"/>
    </source>
</evidence>
<gene>
    <name evidence="16" type="ORF">XELAEV_18034208mg</name>
</gene>
<feature type="chain" id="PRO_5037352679" description="Inositol 1,4,5-trisphosphate receptor-interacting protein" evidence="14">
    <location>
        <begin position="16"/>
        <end position="573"/>
    </location>
</feature>
<evidence type="ECO:0000313" key="17">
    <source>
        <dbReference type="Proteomes" id="UP000694892"/>
    </source>
</evidence>
<feature type="domain" description="Mab-21-like HhH/H2TH-like" evidence="15">
    <location>
        <begin position="403"/>
        <end position="475"/>
    </location>
</feature>
<dbReference type="InterPro" id="IPR024810">
    <property type="entry name" value="MAB21L/cGLR"/>
</dbReference>
<evidence type="ECO:0000256" key="13">
    <source>
        <dbReference type="ARBA" id="ARBA00023242"/>
    </source>
</evidence>
<feature type="signal peptide" evidence="14">
    <location>
        <begin position="1"/>
        <end position="15"/>
    </location>
</feature>
<evidence type="ECO:0000256" key="9">
    <source>
        <dbReference type="ARBA" id="ARBA00022989"/>
    </source>
</evidence>
<dbReference type="Pfam" id="PF20266">
    <property type="entry name" value="Mab-21_C"/>
    <property type="match status" value="1"/>
</dbReference>
<evidence type="ECO:0000313" key="16">
    <source>
        <dbReference type="EMBL" id="OCT71230.1"/>
    </source>
</evidence>
<evidence type="ECO:0000256" key="14">
    <source>
        <dbReference type="SAM" id="SignalP"/>
    </source>
</evidence>
<protein>
    <recommendedName>
        <fullName evidence="5">Inositol 1,4,5-trisphosphate receptor-interacting protein</fullName>
    </recommendedName>
</protein>
<keyword evidence="8 14" id="KW-0732">Signal</keyword>
<evidence type="ECO:0000256" key="3">
    <source>
        <dbReference type="ARBA" id="ARBA00004494"/>
    </source>
</evidence>
<dbReference type="InterPro" id="IPR026250">
    <property type="entry name" value="ITPRIP-like"/>
</dbReference>
<evidence type="ECO:0000256" key="6">
    <source>
        <dbReference type="ARBA" id="ARBA00022475"/>
    </source>
</evidence>
<dbReference type="OMA" id="CHLHCLQ"/>
<evidence type="ECO:0000256" key="5">
    <source>
        <dbReference type="ARBA" id="ARBA00019443"/>
    </source>
</evidence>
<proteinExistence type="inferred from homology"/>
<keyword evidence="10" id="KW-0175">Coiled coil</keyword>
<keyword evidence="12" id="KW-0325">Glycoprotein</keyword>
<keyword evidence="13" id="KW-0539">Nucleus</keyword>
<comment type="function">
    <text evidence="1">Enhances Ca(2+)-mediated inhibition of inositol 1,4,5-triphosphate receptor (ITPR) Ca(2+) release.</text>
</comment>
<name>A0A974CDK1_XENLA</name>
<evidence type="ECO:0000256" key="2">
    <source>
        <dbReference type="ARBA" id="ARBA00004251"/>
    </source>
</evidence>
<dbReference type="GO" id="GO:0005886">
    <property type="term" value="C:plasma membrane"/>
    <property type="evidence" value="ECO:0007669"/>
    <property type="project" value="UniProtKB-SubCell"/>
</dbReference>
<evidence type="ECO:0000259" key="15">
    <source>
        <dbReference type="Pfam" id="PF20266"/>
    </source>
</evidence>